<dbReference type="Pfam" id="PF01494">
    <property type="entry name" value="FAD_binding_3"/>
    <property type="match status" value="1"/>
</dbReference>
<dbReference type="EMBL" id="JARVKF010000331">
    <property type="protein sequence ID" value="KAK9418944.1"/>
    <property type="molecule type" value="Genomic_DNA"/>
</dbReference>
<dbReference type="Proteomes" id="UP001408356">
    <property type="component" value="Unassembled WGS sequence"/>
</dbReference>
<evidence type="ECO:0000256" key="5">
    <source>
        <dbReference type="ARBA" id="ARBA00023002"/>
    </source>
</evidence>
<keyword evidence="9" id="KW-1185">Reference proteome</keyword>
<keyword evidence="5" id="KW-0560">Oxidoreductase</keyword>
<dbReference type="Gene3D" id="3.50.50.60">
    <property type="entry name" value="FAD/NAD(P)-binding domain"/>
    <property type="match status" value="1"/>
</dbReference>
<feature type="domain" description="FAD-binding" evidence="7">
    <location>
        <begin position="4"/>
        <end position="343"/>
    </location>
</feature>
<dbReference type="SUPFAM" id="SSF51905">
    <property type="entry name" value="FAD/NAD(P)-binding domain"/>
    <property type="match status" value="1"/>
</dbReference>
<dbReference type="InterPro" id="IPR050493">
    <property type="entry name" value="FAD-dep_Monooxygenase_BioMet"/>
</dbReference>
<protein>
    <submittedName>
        <fullName evidence="8">FAD-binding domain-containing protein</fullName>
    </submittedName>
</protein>
<evidence type="ECO:0000256" key="3">
    <source>
        <dbReference type="ARBA" id="ARBA00022630"/>
    </source>
</evidence>
<comment type="similarity">
    <text evidence="2">Belongs to the paxM FAD-dependent monooxygenase family.</text>
</comment>
<evidence type="ECO:0000313" key="8">
    <source>
        <dbReference type="EMBL" id="KAK9418944.1"/>
    </source>
</evidence>
<dbReference type="PRINTS" id="PR00420">
    <property type="entry name" value="RNGMNOXGNASE"/>
</dbReference>
<dbReference type="InterPro" id="IPR036188">
    <property type="entry name" value="FAD/NAD-bd_sf"/>
</dbReference>
<keyword evidence="3" id="KW-0285">Flavoprotein</keyword>
<reference evidence="8 9" key="1">
    <citation type="journal article" date="2024" name="J. Plant Pathol.">
        <title>Sequence and assembly of the genome of Seiridium unicorne, isolate CBS 538.82, causal agent of cypress canker disease.</title>
        <authorList>
            <person name="Scali E."/>
            <person name="Rocca G.D."/>
            <person name="Danti R."/>
            <person name="Garbelotto M."/>
            <person name="Barberini S."/>
            <person name="Baroncelli R."/>
            <person name="Emiliani G."/>
        </authorList>
    </citation>
    <scope>NUCLEOTIDE SEQUENCE [LARGE SCALE GENOMIC DNA]</scope>
    <source>
        <strain evidence="8 9">BM-138-508</strain>
    </source>
</reference>
<evidence type="ECO:0000256" key="1">
    <source>
        <dbReference type="ARBA" id="ARBA00005179"/>
    </source>
</evidence>
<gene>
    <name evidence="8" type="ORF">SUNI508_07465</name>
</gene>
<evidence type="ECO:0000256" key="6">
    <source>
        <dbReference type="ARBA" id="ARBA00023033"/>
    </source>
</evidence>
<evidence type="ECO:0000259" key="7">
    <source>
        <dbReference type="Pfam" id="PF01494"/>
    </source>
</evidence>
<dbReference type="InterPro" id="IPR002938">
    <property type="entry name" value="FAD-bd"/>
</dbReference>
<comment type="caution">
    <text evidence="8">The sequence shown here is derived from an EMBL/GenBank/DDBJ whole genome shotgun (WGS) entry which is preliminary data.</text>
</comment>
<dbReference type="PANTHER" id="PTHR13789">
    <property type="entry name" value="MONOOXYGENASE"/>
    <property type="match status" value="1"/>
</dbReference>
<keyword evidence="6" id="KW-0503">Monooxygenase</keyword>
<dbReference type="PANTHER" id="PTHR13789:SF314">
    <property type="entry name" value="FAD-BINDING DOMAIN-CONTAINING PROTEIN"/>
    <property type="match status" value="1"/>
</dbReference>
<proteinExistence type="inferred from homology"/>
<comment type="pathway">
    <text evidence="1">Secondary metabolite biosynthesis.</text>
</comment>
<evidence type="ECO:0000256" key="2">
    <source>
        <dbReference type="ARBA" id="ARBA00007992"/>
    </source>
</evidence>
<organism evidence="8 9">
    <name type="scientific">Seiridium unicorne</name>
    <dbReference type="NCBI Taxonomy" id="138068"/>
    <lineage>
        <taxon>Eukaryota</taxon>
        <taxon>Fungi</taxon>
        <taxon>Dikarya</taxon>
        <taxon>Ascomycota</taxon>
        <taxon>Pezizomycotina</taxon>
        <taxon>Sordariomycetes</taxon>
        <taxon>Xylariomycetidae</taxon>
        <taxon>Amphisphaeriales</taxon>
        <taxon>Sporocadaceae</taxon>
        <taxon>Seiridium</taxon>
    </lineage>
</organism>
<name>A0ABR2UWL1_9PEZI</name>
<sequence length="416" mass="45254">MPLKIIIVGGGIGGLAAAGYLRAHHQVTVLERSKLNSSTEDYGLSVVANAFGLLQKAGVNHENLDTVFMTHIWARNHMNEEMRTIHFDTRSRFGGAPSVLVKRAKIQAELVRLATSSEFPGEPALIREGARVSGLDIDGGKVMLEDGSTVEGDLIVGADGIGSIVRSAIFDGEAPAPAPQTHDMLLFMTKASLRDIRSDPELAFLAEPTKQAGLTTCYPPEGPQAKKRMLMYHVSPFELQVLGYTTEKEFAEQFESGKTTIIKDVPASRVVDEFSTGFPRSFVNLFKHGSIDAWRIRDVPPIQRWARGKAVLIGDAAHAVTPHAGQGCNITIEDAEALGYVLRDVHYPMEIAPAIEKFVGLRKERAQYVARRSRELGNIQSEDDKSYGPIGPEAFSKTIYSYQGAEAALAGAQPAK</sequence>
<keyword evidence="4" id="KW-0274">FAD</keyword>
<accession>A0ABR2UWL1</accession>
<evidence type="ECO:0000256" key="4">
    <source>
        <dbReference type="ARBA" id="ARBA00022827"/>
    </source>
</evidence>
<evidence type="ECO:0000313" key="9">
    <source>
        <dbReference type="Proteomes" id="UP001408356"/>
    </source>
</evidence>